<dbReference type="FunFam" id="2.60.260.20:FF:000005">
    <property type="entry name" value="Chaperone protein dnaJ 1, mitochondrial"/>
    <property type="match status" value="1"/>
</dbReference>
<dbReference type="EMBL" id="RSCJ01000004">
    <property type="protein sequence ID" value="RUR84675.1"/>
    <property type="molecule type" value="Genomic_DNA"/>
</dbReference>
<evidence type="ECO:0000256" key="4">
    <source>
        <dbReference type="ARBA" id="ARBA00022771"/>
    </source>
</evidence>
<dbReference type="GO" id="GO:0005737">
    <property type="term" value="C:cytoplasm"/>
    <property type="evidence" value="ECO:0007669"/>
    <property type="project" value="TreeGrafter"/>
</dbReference>
<evidence type="ECO:0000256" key="3">
    <source>
        <dbReference type="ARBA" id="ARBA00022737"/>
    </source>
</evidence>
<evidence type="ECO:0000313" key="11">
    <source>
        <dbReference type="Proteomes" id="UP000268857"/>
    </source>
</evidence>
<dbReference type="InterPro" id="IPR018253">
    <property type="entry name" value="DnaJ_domain_CS"/>
</dbReference>
<keyword evidence="5" id="KW-0862">Zinc</keyword>
<accession>A0A3S0ZVU6</accession>
<organism evidence="10 11">
    <name type="scientific">Chlorogloeopsis fritschii PCC 6912</name>
    <dbReference type="NCBI Taxonomy" id="211165"/>
    <lineage>
        <taxon>Bacteria</taxon>
        <taxon>Bacillati</taxon>
        <taxon>Cyanobacteriota</taxon>
        <taxon>Cyanophyceae</taxon>
        <taxon>Nostocales</taxon>
        <taxon>Chlorogloeopsidaceae</taxon>
        <taxon>Chlorogloeopsis</taxon>
    </lineage>
</organism>
<keyword evidence="2" id="KW-0479">Metal-binding</keyword>
<proteinExistence type="predicted"/>
<evidence type="ECO:0000256" key="2">
    <source>
        <dbReference type="ARBA" id="ARBA00022723"/>
    </source>
</evidence>
<name>A0A3S0ZVU6_CHLFR</name>
<dbReference type="CDD" id="cd06257">
    <property type="entry name" value="DnaJ"/>
    <property type="match status" value="1"/>
</dbReference>
<dbReference type="SMART" id="SM00271">
    <property type="entry name" value="DnaJ"/>
    <property type="match status" value="1"/>
</dbReference>
<dbReference type="GO" id="GO:0051082">
    <property type="term" value="F:unfolded protein binding"/>
    <property type="evidence" value="ECO:0007669"/>
    <property type="project" value="InterPro"/>
</dbReference>
<protein>
    <submittedName>
        <fullName evidence="10">Molecular chaperone DnaJ</fullName>
    </submittedName>
</protein>
<evidence type="ECO:0000256" key="1">
    <source>
        <dbReference type="ARBA" id="ARBA00022705"/>
    </source>
</evidence>
<dbReference type="PANTHER" id="PTHR43096:SF52">
    <property type="entry name" value="DNAJ HOMOLOG 1, MITOCHONDRIAL-RELATED"/>
    <property type="match status" value="1"/>
</dbReference>
<evidence type="ECO:0000256" key="8">
    <source>
        <dbReference type="SAM" id="MobiDB-lite"/>
    </source>
</evidence>
<keyword evidence="6" id="KW-0346">Stress response</keyword>
<dbReference type="Pfam" id="PF00226">
    <property type="entry name" value="DnaJ"/>
    <property type="match status" value="1"/>
</dbReference>
<dbReference type="GO" id="GO:0006260">
    <property type="term" value="P:DNA replication"/>
    <property type="evidence" value="ECO:0007669"/>
    <property type="project" value="UniProtKB-KW"/>
</dbReference>
<feature type="compositionally biased region" description="Low complexity" evidence="8">
    <location>
        <begin position="130"/>
        <end position="141"/>
    </location>
</feature>
<dbReference type="PRINTS" id="PR00625">
    <property type="entry name" value="JDOMAIN"/>
</dbReference>
<comment type="caution">
    <text evidence="10">The sequence shown here is derived from an EMBL/GenBank/DDBJ whole genome shotgun (WGS) entry which is preliminary data.</text>
</comment>
<dbReference type="GO" id="GO:0042026">
    <property type="term" value="P:protein refolding"/>
    <property type="evidence" value="ECO:0007669"/>
    <property type="project" value="TreeGrafter"/>
</dbReference>
<gene>
    <name evidence="10" type="primary">dnaJ</name>
    <name evidence="10" type="ORF">PCC6912_15700</name>
</gene>
<feature type="compositionally biased region" description="Polar residues" evidence="8">
    <location>
        <begin position="149"/>
        <end position="158"/>
    </location>
</feature>
<keyword evidence="7" id="KW-0143">Chaperone</keyword>
<dbReference type="InterPro" id="IPR002939">
    <property type="entry name" value="DnaJ_C"/>
</dbReference>
<evidence type="ECO:0000256" key="5">
    <source>
        <dbReference type="ARBA" id="ARBA00022833"/>
    </source>
</evidence>
<dbReference type="RefSeq" id="WP_016875609.1">
    <property type="nucleotide sequence ID" value="NZ_AJLN01000100.1"/>
</dbReference>
<keyword evidence="1" id="KW-0235">DNA replication</keyword>
<evidence type="ECO:0000259" key="9">
    <source>
        <dbReference type="PROSITE" id="PS50076"/>
    </source>
</evidence>
<dbReference type="Gene3D" id="1.10.287.110">
    <property type="entry name" value="DnaJ domain"/>
    <property type="match status" value="1"/>
</dbReference>
<feature type="domain" description="J" evidence="9">
    <location>
        <begin position="9"/>
        <end position="74"/>
    </location>
</feature>
<evidence type="ECO:0000256" key="7">
    <source>
        <dbReference type="ARBA" id="ARBA00023186"/>
    </source>
</evidence>
<keyword evidence="3" id="KW-0677">Repeat</keyword>
<sequence>MQNLRNFRDYYEILGVSKEATNEEIKKNYRRLARQYHPDLNPGNKAAEEKFKDIGEAYEILSDSEKRVKYDEFSRYWNQQGFGSKQGQRTKPWGGDNRSNGRTTQDVNPGNYPDFTSFINEVIGVKTSRNGTAGATNTTTADPFRTPRTKVSYSPSQRPSRRDIEARLSLPLEKAYQGGLERIRLEDGRSLEVGMPPGMVTGQTIRLRNQGINGGDLYLKITVEPHPIFKIEGTDVQCQVPITPSEAVLGGQVEAPTLDGLVKMTIPPGVRSGQKLRLVGKGYPNDKGKRGDQLVEIQIVTPKNISQEERELYEKIRLLETFKPRADLFS</sequence>
<dbReference type="InterPro" id="IPR036869">
    <property type="entry name" value="J_dom_sf"/>
</dbReference>
<dbReference type="PANTHER" id="PTHR43096">
    <property type="entry name" value="DNAJ HOMOLOG 1, MITOCHONDRIAL-RELATED"/>
    <property type="match status" value="1"/>
</dbReference>
<dbReference type="Pfam" id="PF01556">
    <property type="entry name" value="DnaJ_C"/>
    <property type="match status" value="1"/>
</dbReference>
<keyword evidence="11" id="KW-1185">Reference proteome</keyword>
<feature type="compositionally biased region" description="Polar residues" evidence="8">
    <location>
        <begin position="97"/>
        <end position="108"/>
    </location>
</feature>
<dbReference type="Proteomes" id="UP000268857">
    <property type="component" value="Unassembled WGS sequence"/>
</dbReference>
<dbReference type="Gene3D" id="2.60.260.20">
    <property type="entry name" value="Urease metallochaperone UreE, N-terminal domain"/>
    <property type="match status" value="2"/>
</dbReference>
<feature type="region of interest" description="Disordered" evidence="8">
    <location>
        <begin position="81"/>
        <end position="112"/>
    </location>
</feature>
<dbReference type="CDD" id="cd10747">
    <property type="entry name" value="DnaJ_C"/>
    <property type="match status" value="1"/>
</dbReference>
<dbReference type="GO" id="GO:0008270">
    <property type="term" value="F:zinc ion binding"/>
    <property type="evidence" value="ECO:0007669"/>
    <property type="project" value="UniProtKB-KW"/>
</dbReference>
<dbReference type="SUPFAM" id="SSF49493">
    <property type="entry name" value="HSP40/DnaJ peptide-binding domain"/>
    <property type="match status" value="2"/>
</dbReference>
<dbReference type="STRING" id="211165.GCA_000317285_03834"/>
<dbReference type="InterPro" id="IPR001623">
    <property type="entry name" value="DnaJ_domain"/>
</dbReference>
<dbReference type="AlphaFoldDB" id="A0A3S0ZVU6"/>
<reference evidence="10 11" key="1">
    <citation type="journal article" date="2019" name="Genome Biol. Evol.">
        <title>Day and night: Metabolic profiles and evolutionary relationships of six axenic non-marine cyanobacteria.</title>
        <authorList>
            <person name="Will S.E."/>
            <person name="Henke P."/>
            <person name="Boedeker C."/>
            <person name="Huang S."/>
            <person name="Brinkmann H."/>
            <person name="Rohde M."/>
            <person name="Jarek M."/>
            <person name="Friedl T."/>
            <person name="Seufert S."/>
            <person name="Schumacher M."/>
            <person name="Overmann J."/>
            <person name="Neumann-Schaal M."/>
            <person name="Petersen J."/>
        </authorList>
    </citation>
    <scope>NUCLEOTIDE SEQUENCE [LARGE SCALE GENOMIC DNA]</scope>
    <source>
        <strain evidence="10 11">PCC 6912</strain>
    </source>
</reference>
<feature type="region of interest" description="Disordered" evidence="8">
    <location>
        <begin position="129"/>
        <end position="161"/>
    </location>
</feature>
<dbReference type="PROSITE" id="PS00636">
    <property type="entry name" value="DNAJ_1"/>
    <property type="match status" value="1"/>
</dbReference>
<dbReference type="OrthoDB" id="9779889at2"/>
<keyword evidence="4" id="KW-0863">Zinc-finger</keyword>
<dbReference type="PROSITE" id="PS50076">
    <property type="entry name" value="DNAJ_2"/>
    <property type="match status" value="1"/>
</dbReference>
<dbReference type="InterPro" id="IPR008971">
    <property type="entry name" value="HSP40/DnaJ_pept-bd"/>
</dbReference>
<evidence type="ECO:0000256" key="6">
    <source>
        <dbReference type="ARBA" id="ARBA00023016"/>
    </source>
</evidence>
<evidence type="ECO:0000313" key="10">
    <source>
        <dbReference type="EMBL" id="RUR84675.1"/>
    </source>
</evidence>
<dbReference type="SUPFAM" id="SSF46565">
    <property type="entry name" value="Chaperone J-domain"/>
    <property type="match status" value="1"/>
</dbReference>